<keyword evidence="2" id="KW-1185">Reference proteome</keyword>
<reference evidence="1" key="1">
    <citation type="submission" date="2019-10" db="EMBL/GenBank/DDBJ databases">
        <title>Draft genome sequece of Microseira wollei NIES-4236.</title>
        <authorList>
            <person name="Yamaguchi H."/>
            <person name="Suzuki S."/>
            <person name="Kawachi M."/>
        </authorList>
    </citation>
    <scope>NUCLEOTIDE SEQUENCE</scope>
    <source>
        <strain evidence="1">NIES-4236</strain>
    </source>
</reference>
<dbReference type="InterPro" id="IPR009737">
    <property type="entry name" value="Aim32/Apd1-like"/>
</dbReference>
<name>A0AAV3X5C6_9CYAN</name>
<dbReference type="PANTHER" id="PTHR31902">
    <property type="entry name" value="ACTIN PATCHES DISTAL PROTEIN 1"/>
    <property type="match status" value="1"/>
</dbReference>
<organism evidence="1 2">
    <name type="scientific">Microseira wollei NIES-4236</name>
    <dbReference type="NCBI Taxonomy" id="2530354"/>
    <lineage>
        <taxon>Bacteria</taxon>
        <taxon>Bacillati</taxon>
        <taxon>Cyanobacteriota</taxon>
        <taxon>Cyanophyceae</taxon>
        <taxon>Oscillatoriophycideae</taxon>
        <taxon>Aerosakkonematales</taxon>
        <taxon>Aerosakkonemataceae</taxon>
        <taxon>Microseira</taxon>
    </lineage>
</organism>
<gene>
    <name evidence="1" type="ORF">MiSe_17630</name>
</gene>
<evidence type="ECO:0000313" key="2">
    <source>
        <dbReference type="Proteomes" id="UP001050975"/>
    </source>
</evidence>
<sequence length="326" mass="36895">MNKFFCAEASRQAGEDIIGSGAIFQTYVLVECPTPWEYEAFDSKQVPDNLKSLVAEINQSKQQIRFLLITNNEGKKTKETKVLIYDRSQKKFCRGYNKREFNVGSIDQVAGVVKNYLAGENSDWEVLTDPTRDILVCTHGSHDQCCARYGNGFYLQALASIAELGWDNVRMWKASHFGGHRFAPTAIDFPDGRYYGVLDPDSFKSILTRSGDINCLNKVYRGWGILPNPIQVLEREMLRRYGWDWFNYKVAGQIIEQSADKSIIKGEISFEKPDGSGYSYQAELVKDESKTLQLKGSCGAVKESTFLKYSVENLRVTSERLVCLSA</sequence>
<proteinExistence type="predicted"/>
<comment type="caution">
    <text evidence="1">The sequence shown here is derived from an EMBL/GenBank/DDBJ whole genome shotgun (WGS) entry which is preliminary data.</text>
</comment>
<evidence type="ECO:0000313" key="1">
    <source>
        <dbReference type="EMBL" id="GET37010.1"/>
    </source>
</evidence>
<dbReference type="SUPFAM" id="SSF52833">
    <property type="entry name" value="Thioredoxin-like"/>
    <property type="match status" value="1"/>
</dbReference>
<accession>A0AAV3X5C6</accession>
<protein>
    <submittedName>
        <fullName evidence="1">Sucraseferredoxin family protein</fullName>
    </submittedName>
</protein>
<dbReference type="AlphaFoldDB" id="A0AAV3X5C6"/>
<dbReference type="RefSeq" id="WP_226577747.1">
    <property type="nucleotide sequence ID" value="NZ_BLAY01000021.1"/>
</dbReference>
<dbReference type="InterPro" id="IPR036249">
    <property type="entry name" value="Thioredoxin-like_sf"/>
</dbReference>
<dbReference type="Proteomes" id="UP001050975">
    <property type="component" value="Unassembled WGS sequence"/>
</dbReference>
<dbReference type="PANTHER" id="PTHR31902:SF22">
    <property type="entry name" value="SLL1203 PROTEIN"/>
    <property type="match status" value="1"/>
</dbReference>
<dbReference type="Pfam" id="PF06999">
    <property type="entry name" value="Suc_Fer-like"/>
    <property type="match status" value="1"/>
</dbReference>
<dbReference type="EMBL" id="BLAY01000021">
    <property type="protein sequence ID" value="GET37010.1"/>
    <property type="molecule type" value="Genomic_DNA"/>
</dbReference>
<dbReference type="Gene3D" id="3.40.30.10">
    <property type="entry name" value="Glutaredoxin"/>
    <property type="match status" value="1"/>
</dbReference>
<dbReference type="PIRSF" id="PIRSF035042">
    <property type="entry name" value="UCP035042_thirdx"/>
    <property type="match status" value="1"/>
</dbReference>
<dbReference type="InterPro" id="IPR010350">
    <property type="entry name" value="Aim32/Apd1-like_bac"/>
</dbReference>
<dbReference type="CDD" id="cd03062">
    <property type="entry name" value="TRX_Fd_Sucrase"/>
    <property type="match status" value="1"/>
</dbReference>